<comment type="caution">
    <text evidence="1">The sequence shown here is derived from an EMBL/GenBank/DDBJ whole genome shotgun (WGS) entry which is preliminary data.</text>
</comment>
<reference evidence="1 2" key="1">
    <citation type="journal article" date="2016" name="Nat. Commun.">
        <title>Thousands of microbial genomes shed light on interconnected biogeochemical processes in an aquifer system.</title>
        <authorList>
            <person name="Anantharaman K."/>
            <person name="Brown C.T."/>
            <person name="Hug L.A."/>
            <person name="Sharon I."/>
            <person name="Castelle C.J."/>
            <person name="Probst A.J."/>
            <person name="Thomas B.C."/>
            <person name="Singh A."/>
            <person name="Wilkins M.J."/>
            <person name="Karaoz U."/>
            <person name="Brodie E.L."/>
            <person name="Williams K.H."/>
            <person name="Hubbard S.S."/>
            <person name="Banfield J.F."/>
        </authorList>
    </citation>
    <scope>NUCLEOTIDE SEQUENCE [LARGE SCALE GENOMIC DNA]</scope>
</reference>
<dbReference type="AlphaFoldDB" id="A0A1F5YCI2"/>
<accession>A0A1F5YCI2</accession>
<proteinExistence type="predicted"/>
<dbReference type="EMBL" id="MFIW01000078">
    <property type="protein sequence ID" value="OGF97581.1"/>
    <property type="molecule type" value="Genomic_DNA"/>
</dbReference>
<evidence type="ECO:0008006" key="3">
    <source>
        <dbReference type="Google" id="ProtNLM"/>
    </source>
</evidence>
<protein>
    <recommendedName>
        <fullName evidence="3">DUF177 domain-containing protein</fullName>
    </recommendedName>
</protein>
<sequence>MLSFNLLGLNEGINPLEIKLSGELPLFRQLDVDLAGTGTLSGTIDKRDDNLYLLHLSLLVPVYFACRRCLETFVEEVRSDFTVVAMRRGSRDDEGFGEEDVILLEPKQNELHLEEYAREFLLLNLPSFPLCREDCRGICAGCGADLNKDNCSCVG</sequence>
<name>A0A1F5YCI2_9BACT</name>
<dbReference type="Proteomes" id="UP000179034">
    <property type="component" value="Unassembled WGS sequence"/>
</dbReference>
<dbReference type="InterPro" id="IPR003772">
    <property type="entry name" value="YceD"/>
</dbReference>
<evidence type="ECO:0000313" key="2">
    <source>
        <dbReference type="Proteomes" id="UP000179034"/>
    </source>
</evidence>
<evidence type="ECO:0000313" key="1">
    <source>
        <dbReference type="EMBL" id="OGF97581.1"/>
    </source>
</evidence>
<dbReference type="PANTHER" id="PTHR34374">
    <property type="entry name" value="LARGE RIBOSOMAL RNA SUBUNIT ACCUMULATION PROTEIN YCED HOMOLOG 1, CHLOROPLASTIC"/>
    <property type="match status" value="1"/>
</dbReference>
<gene>
    <name evidence="1" type="ORF">A2Z06_00955</name>
</gene>
<dbReference type="Pfam" id="PF02620">
    <property type="entry name" value="YceD"/>
    <property type="match status" value="1"/>
</dbReference>
<dbReference type="PANTHER" id="PTHR34374:SF1">
    <property type="entry name" value="LARGE RIBOSOMAL RNA SUBUNIT ACCUMULATION PROTEIN YCED HOMOLOG 1, CHLOROPLASTIC"/>
    <property type="match status" value="1"/>
</dbReference>
<organism evidence="1 2">
    <name type="scientific">Candidatus Glassbacteria bacterium RBG_16_58_8</name>
    <dbReference type="NCBI Taxonomy" id="1817866"/>
    <lineage>
        <taxon>Bacteria</taxon>
        <taxon>Candidatus Glassiibacteriota</taxon>
    </lineage>
</organism>